<protein>
    <recommendedName>
        <fullName evidence="5 14">D-alanine--D-alanine ligase</fullName>
        <ecNumber evidence="5 14">6.3.2.4</ecNumber>
    </recommendedName>
    <alternativeName>
        <fullName evidence="14">D-Ala-D-Ala ligase</fullName>
    </alternativeName>
    <alternativeName>
        <fullName evidence="14">D-alanylalanine synthetase</fullName>
    </alternativeName>
</protein>
<dbReference type="InterPro" id="IPR011761">
    <property type="entry name" value="ATP-grasp"/>
</dbReference>
<evidence type="ECO:0000256" key="1">
    <source>
        <dbReference type="ARBA" id="ARBA00001936"/>
    </source>
</evidence>
<dbReference type="Gene3D" id="3.30.470.20">
    <property type="entry name" value="ATP-grasp fold, B domain"/>
    <property type="match status" value="1"/>
</dbReference>
<proteinExistence type="inferred from homology"/>
<comment type="catalytic activity">
    <reaction evidence="13 14">
        <text>2 D-alanine + ATP = D-alanyl-D-alanine + ADP + phosphate + H(+)</text>
        <dbReference type="Rhea" id="RHEA:11224"/>
        <dbReference type="ChEBI" id="CHEBI:15378"/>
        <dbReference type="ChEBI" id="CHEBI:30616"/>
        <dbReference type="ChEBI" id="CHEBI:43474"/>
        <dbReference type="ChEBI" id="CHEBI:57416"/>
        <dbReference type="ChEBI" id="CHEBI:57822"/>
        <dbReference type="ChEBI" id="CHEBI:456216"/>
        <dbReference type="EC" id="6.3.2.4"/>
    </reaction>
</comment>
<dbReference type="EC" id="6.3.2.4" evidence="5 14"/>
<evidence type="ECO:0000256" key="17">
    <source>
        <dbReference type="PROSITE-ProRule" id="PRU00409"/>
    </source>
</evidence>
<dbReference type="InterPro" id="IPR011095">
    <property type="entry name" value="Dala_Dala_lig_C"/>
</dbReference>
<comment type="pathway">
    <text evidence="14">Cell wall biogenesis; peptidoglycan biosynthesis.</text>
</comment>
<keyword evidence="16" id="KW-0464">Manganese</keyword>
<keyword evidence="12 14" id="KW-0961">Cell wall biogenesis/degradation</keyword>
<feature type="binding site" evidence="16">
    <location>
        <position position="269"/>
    </location>
    <ligand>
        <name>Mg(2+)</name>
        <dbReference type="ChEBI" id="CHEBI:18420"/>
        <label>2</label>
    </ligand>
</feature>
<comment type="cofactor">
    <cofactor evidence="1">
        <name>Mn(2+)</name>
        <dbReference type="ChEBI" id="CHEBI:29035"/>
    </cofactor>
</comment>
<keyword evidence="16" id="KW-0460">Magnesium</keyword>
<dbReference type="PANTHER" id="PTHR23132">
    <property type="entry name" value="D-ALANINE--D-ALANINE LIGASE"/>
    <property type="match status" value="1"/>
</dbReference>
<evidence type="ECO:0000256" key="16">
    <source>
        <dbReference type="PIRSR" id="PIRSR039102-3"/>
    </source>
</evidence>
<dbReference type="RefSeq" id="WP_160856907.1">
    <property type="nucleotide sequence ID" value="NZ_WUMK01000001.1"/>
</dbReference>
<dbReference type="Gene3D" id="3.30.1490.20">
    <property type="entry name" value="ATP-grasp fold, A domain"/>
    <property type="match status" value="1"/>
</dbReference>
<evidence type="ECO:0000256" key="2">
    <source>
        <dbReference type="ARBA" id="ARBA00003921"/>
    </source>
</evidence>
<evidence type="ECO:0000256" key="12">
    <source>
        <dbReference type="ARBA" id="ARBA00023316"/>
    </source>
</evidence>
<sequence>MSVKHVAMLMGGFSSERPVSLSSGNACADALEAEGYQVTRVDVGHDIASVLAELKPDVAFNALHGPFGEDGTIQGILEFLEIPYTHSGVLASALAMDKAQAKIIAKAAGIPVAEQRLMSRFDFTSAHPMKPPYVVKPVREGSSFGVVMVKEDQSHPPQIITSSEWRYGDSVMVERYIYGRELTCGVMGDVALGVTEVVPQGHAFYDYDSKYVKGGSKHVIPAQISPNIYQKIQTLSLKAHQAIGCRGVSRSDFRYDDRFSETGELVWLEVNTQPGMTPTSLVPEMAVHAGHSFGEFLRWMVEDASCLR</sequence>
<evidence type="ECO:0000256" key="5">
    <source>
        <dbReference type="ARBA" id="ARBA00012216"/>
    </source>
</evidence>
<organism evidence="19 20">
    <name type="scientific">Shinella kummerowiae</name>
    <dbReference type="NCBI Taxonomy" id="417745"/>
    <lineage>
        <taxon>Bacteria</taxon>
        <taxon>Pseudomonadati</taxon>
        <taxon>Pseudomonadota</taxon>
        <taxon>Alphaproteobacteria</taxon>
        <taxon>Hyphomicrobiales</taxon>
        <taxon>Rhizobiaceae</taxon>
        <taxon>Shinella</taxon>
    </lineage>
</organism>
<keyword evidence="7 14" id="KW-0436">Ligase</keyword>
<keyword evidence="6 14" id="KW-0963">Cytoplasm</keyword>
<dbReference type="PANTHER" id="PTHR23132:SF23">
    <property type="entry name" value="D-ALANINE--D-ALANINE LIGASE B"/>
    <property type="match status" value="1"/>
</dbReference>
<dbReference type="GO" id="GO:0005737">
    <property type="term" value="C:cytoplasm"/>
    <property type="evidence" value="ECO:0007669"/>
    <property type="project" value="UniProtKB-SubCell"/>
</dbReference>
<dbReference type="InterPro" id="IPR005905">
    <property type="entry name" value="D_ala_D_ala"/>
</dbReference>
<feature type="active site" evidence="15">
    <location>
        <position position="280"/>
    </location>
</feature>
<gene>
    <name evidence="14" type="primary">ddl</name>
    <name evidence="19" type="ORF">GR138_01870</name>
</gene>
<comment type="similarity">
    <text evidence="4 14">Belongs to the D-alanine--D-alanine ligase family.</text>
</comment>
<dbReference type="OrthoDB" id="9813261at2"/>
<dbReference type="SUPFAM" id="SSF56059">
    <property type="entry name" value="Glutathione synthetase ATP-binding domain-like"/>
    <property type="match status" value="1"/>
</dbReference>
<evidence type="ECO:0000256" key="8">
    <source>
        <dbReference type="ARBA" id="ARBA00022741"/>
    </source>
</evidence>
<dbReference type="PROSITE" id="PS00843">
    <property type="entry name" value="DALA_DALA_LIGASE_1"/>
    <property type="match status" value="1"/>
</dbReference>
<dbReference type="InterPro" id="IPR013815">
    <property type="entry name" value="ATP_grasp_subdomain_1"/>
</dbReference>
<comment type="function">
    <text evidence="2 14">Cell wall formation.</text>
</comment>
<evidence type="ECO:0000256" key="9">
    <source>
        <dbReference type="ARBA" id="ARBA00022840"/>
    </source>
</evidence>
<dbReference type="PROSITE" id="PS00844">
    <property type="entry name" value="DALA_DALA_LIGASE_2"/>
    <property type="match status" value="1"/>
</dbReference>
<feature type="domain" description="ATP-grasp" evidence="18">
    <location>
        <begin position="102"/>
        <end position="302"/>
    </location>
</feature>
<keyword evidence="9 17" id="KW-0067">ATP-binding</keyword>
<feature type="active site" evidence="15">
    <location>
        <position position="16"/>
    </location>
</feature>
<keyword evidence="20" id="KW-1185">Reference proteome</keyword>
<dbReference type="UniPathway" id="UPA00219"/>
<feature type="active site" evidence="15">
    <location>
        <position position="142"/>
    </location>
</feature>
<feature type="binding site" evidence="16">
    <location>
        <position position="271"/>
    </location>
    <ligand>
        <name>Mg(2+)</name>
        <dbReference type="ChEBI" id="CHEBI:18420"/>
        <label>2</label>
    </ligand>
</feature>
<dbReference type="Proteomes" id="UP000435802">
    <property type="component" value="Unassembled WGS sequence"/>
</dbReference>
<dbReference type="GO" id="GO:0046872">
    <property type="term" value="F:metal ion binding"/>
    <property type="evidence" value="ECO:0007669"/>
    <property type="project" value="UniProtKB-KW"/>
</dbReference>
<dbReference type="Pfam" id="PF07478">
    <property type="entry name" value="Dala_Dala_lig_C"/>
    <property type="match status" value="1"/>
</dbReference>
<evidence type="ECO:0000256" key="7">
    <source>
        <dbReference type="ARBA" id="ARBA00022598"/>
    </source>
</evidence>
<dbReference type="InterPro" id="IPR011127">
    <property type="entry name" value="Dala_Dala_lig_N"/>
</dbReference>
<comment type="subcellular location">
    <subcellularLocation>
        <location evidence="3 14">Cytoplasm</location>
    </subcellularLocation>
</comment>
<evidence type="ECO:0000256" key="6">
    <source>
        <dbReference type="ARBA" id="ARBA00022490"/>
    </source>
</evidence>
<evidence type="ECO:0000259" key="18">
    <source>
        <dbReference type="PROSITE" id="PS50975"/>
    </source>
</evidence>
<evidence type="ECO:0000256" key="14">
    <source>
        <dbReference type="HAMAP-Rule" id="MF_00047"/>
    </source>
</evidence>
<comment type="caution">
    <text evidence="19">The sequence shown here is derived from an EMBL/GenBank/DDBJ whole genome shotgun (WGS) entry which is preliminary data.</text>
</comment>
<dbReference type="NCBIfam" id="NF002378">
    <property type="entry name" value="PRK01372.1"/>
    <property type="match status" value="1"/>
</dbReference>
<dbReference type="GO" id="GO:0005524">
    <property type="term" value="F:ATP binding"/>
    <property type="evidence" value="ECO:0007669"/>
    <property type="project" value="UniProtKB-UniRule"/>
</dbReference>
<evidence type="ECO:0000256" key="11">
    <source>
        <dbReference type="ARBA" id="ARBA00022984"/>
    </source>
</evidence>
<dbReference type="SUPFAM" id="SSF52440">
    <property type="entry name" value="PreATP-grasp domain"/>
    <property type="match status" value="1"/>
</dbReference>
<dbReference type="Gene3D" id="3.40.50.20">
    <property type="match status" value="1"/>
</dbReference>
<evidence type="ECO:0000256" key="13">
    <source>
        <dbReference type="ARBA" id="ARBA00047614"/>
    </source>
</evidence>
<feature type="binding site" evidence="16">
    <location>
        <position position="269"/>
    </location>
    <ligand>
        <name>Mg(2+)</name>
        <dbReference type="ChEBI" id="CHEBI:18420"/>
        <label>1</label>
    </ligand>
</feature>
<dbReference type="NCBIfam" id="TIGR01205">
    <property type="entry name" value="D_ala_D_alaTIGR"/>
    <property type="match status" value="1"/>
</dbReference>
<comment type="cofactor">
    <cofactor evidence="16">
        <name>Mg(2+)</name>
        <dbReference type="ChEBI" id="CHEBI:18420"/>
    </cofactor>
    <cofactor evidence="16">
        <name>Mn(2+)</name>
        <dbReference type="ChEBI" id="CHEBI:29035"/>
    </cofactor>
    <text evidence="16">Binds 2 magnesium or manganese ions per subunit.</text>
</comment>
<dbReference type="GO" id="GO:0009252">
    <property type="term" value="P:peptidoglycan biosynthetic process"/>
    <property type="evidence" value="ECO:0007669"/>
    <property type="project" value="UniProtKB-UniRule"/>
</dbReference>
<evidence type="ECO:0000313" key="19">
    <source>
        <dbReference type="EMBL" id="MXN43916.1"/>
    </source>
</evidence>
<dbReference type="InterPro" id="IPR000291">
    <property type="entry name" value="D-Ala_lig_Van_CS"/>
</dbReference>
<dbReference type="EMBL" id="WUMK01000001">
    <property type="protein sequence ID" value="MXN43916.1"/>
    <property type="molecule type" value="Genomic_DNA"/>
</dbReference>
<evidence type="ECO:0000256" key="3">
    <source>
        <dbReference type="ARBA" id="ARBA00004496"/>
    </source>
</evidence>
<dbReference type="PROSITE" id="PS50975">
    <property type="entry name" value="ATP_GRASP"/>
    <property type="match status" value="1"/>
</dbReference>
<reference evidence="19 20" key="1">
    <citation type="submission" date="2019-12" db="EMBL/GenBank/DDBJ databases">
        <title>Shinella kummerowiae sp. nov., a symbiotic bacterium isolated from root nodules of the herbal legume Kummerowia stipulacea.</title>
        <authorList>
            <person name="Gao J."/>
        </authorList>
    </citation>
    <scope>NUCLEOTIDE SEQUENCE [LARGE SCALE GENOMIC DNA]</scope>
    <source>
        <strain evidence="19 20">CCBAU 25048</strain>
    </source>
</reference>
<keyword evidence="11 14" id="KW-0573">Peptidoglycan synthesis</keyword>
<dbReference type="Pfam" id="PF01820">
    <property type="entry name" value="Dala_Dala_lig_N"/>
    <property type="match status" value="1"/>
</dbReference>
<name>A0A6N8S9E2_9HYPH</name>
<keyword evidence="16" id="KW-0479">Metal-binding</keyword>
<dbReference type="AlphaFoldDB" id="A0A6N8S9E2"/>
<dbReference type="GO" id="GO:0071555">
    <property type="term" value="P:cell wall organization"/>
    <property type="evidence" value="ECO:0007669"/>
    <property type="project" value="UniProtKB-KW"/>
</dbReference>
<evidence type="ECO:0000256" key="10">
    <source>
        <dbReference type="ARBA" id="ARBA00022960"/>
    </source>
</evidence>
<keyword evidence="10 14" id="KW-0133">Cell shape</keyword>
<evidence type="ECO:0000256" key="4">
    <source>
        <dbReference type="ARBA" id="ARBA00010871"/>
    </source>
</evidence>
<keyword evidence="8 17" id="KW-0547">Nucleotide-binding</keyword>
<dbReference type="HAMAP" id="MF_00047">
    <property type="entry name" value="Dala_Dala_lig"/>
    <property type="match status" value="1"/>
</dbReference>
<dbReference type="GO" id="GO:0008360">
    <property type="term" value="P:regulation of cell shape"/>
    <property type="evidence" value="ECO:0007669"/>
    <property type="project" value="UniProtKB-KW"/>
</dbReference>
<dbReference type="GO" id="GO:0008716">
    <property type="term" value="F:D-alanine-D-alanine ligase activity"/>
    <property type="evidence" value="ECO:0007669"/>
    <property type="project" value="UniProtKB-UniRule"/>
</dbReference>
<dbReference type="PIRSF" id="PIRSF039102">
    <property type="entry name" value="Ddl/VanB"/>
    <property type="match status" value="1"/>
</dbReference>
<evidence type="ECO:0000256" key="15">
    <source>
        <dbReference type="PIRSR" id="PIRSR039102-1"/>
    </source>
</evidence>
<accession>A0A6N8S9E2</accession>
<dbReference type="InterPro" id="IPR016185">
    <property type="entry name" value="PreATP-grasp_dom_sf"/>
</dbReference>
<feature type="binding site" evidence="16">
    <location>
        <position position="252"/>
    </location>
    <ligand>
        <name>Mg(2+)</name>
        <dbReference type="ChEBI" id="CHEBI:18420"/>
        <label>1</label>
    </ligand>
</feature>
<evidence type="ECO:0000313" key="20">
    <source>
        <dbReference type="Proteomes" id="UP000435802"/>
    </source>
</evidence>